<evidence type="ECO:0000256" key="1">
    <source>
        <dbReference type="SAM" id="Phobius"/>
    </source>
</evidence>
<protein>
    <submittedName>
        <fullName evidence="2">Uncharacterized protein</fullName>
    </submittedName>
</protein>
<feature type="transmembrane region" description="Helical" evidence="1">
    <location>
        <begin position="174"/>
        <end position="192"/>
    </location>
</feature>
<keyword evidence="1" id="KW-1133">Transmembrane helix</keyword>
<evidence type="ECO:0000313" key="2">
    <source>
        <dbReference type="EMBL" id="CAD8701919.1"/>
    </source>
</evidence>
<sequence length="239" mass="24480">MMSACISRTSAGVAASPTCAIRRVPARAASSVVPRADRAVVALRQSVRRHRRDGHALSLRAAATDDAEIVEGTVVTEVPEARPSTAAATSKELKRKPGVGKPPISPVYLALGDFTAAVIITAVARGVAGQEVLSAGTLVALPPFVVGWVGAGFLAGDYDADSPNAALWGDVPRAMSTGALTWFSGSAFAILLRNVEGSMMTFPPVLNEEVEFAGALGLICLFRAAVAFAKPGAPGADSA</sequence>
<feature type="transmembrane region" description="Helical" evidence="1">
    <location>
        <begin position="135"/>
        <end position="154"/>
    </location>
</feature>
<reference evidence="2" key="1">
    <citation type="submission" date="2021-01" db="EMBL/GenBank/DDBJ databases">
        <authorList>
            <person name="Corre E."/>
            <person name="Pelletier E."/>
            <person name="Niang G."/>
            <person name="Scheremetjew M."/>
            <person name="Finn R."/>
            <person name="Kale V."/>
            <person name="Holt S."/>
            <person name="Cochrane G."/>
            <person name="Meng A."/>
            <person name="Brown T."/>
            <person name="Cohen L."/>
        </authorList>
    </citation>
    <scope>NUCLEOTIDE SEQUENCE</scope>
    <source>
        <strain evidence="2">SL-175</strain>
    </source>
</reference>
<keyword evidence="1" id="KW-0812">Transmembrane</keyword>
<gene>
    <name evidence="2" type="ORF">MANT1106_LOCUS4601</name>
</gene>
<dbReference type="EMBL" id="HBFC01008087">
    <property type="protein sequence ID" value="CAD8701919.1"/>
    <property type="molecule type" value="Transcribed_RNA"/>
</dbReference>
<proteinExistence type="predicted"/>
<dbReference type="Pfam" id="PF11255">
    <property type="entry name" value="DUF3054"/>
    <property type="match status" value="1"/>
</dbReference>
<dbReference type="AlphaFoldDB" id="A0A7S0SB36"/>
<keyword evidence="1" id="KW-0472">Membrane</keyword>
<name>A0A7S0SB36_9CHLO</name>
<accession>A0A7S0SB36</accession>
<organism evidence="2">
    <name type="scientific">Mantoniella antarctica</name>
    <dbReference type="NCBI Taxonomy" id="81844"/>
    <lineage>
        <taxon>Eukaryota</taxon>
        <taxon>Viridiplantae</taxon>
        <taxon>Chlorophyta</taxon>
        <taxon>Mamiellophyceae</taxon>
        <taxon>Mamiellales</taxon>
        <taxon>Mamiellaceae</taxon>
        <taxon>Mantoniella</taxon>
    </lineage>
</organism>
<dbReference type="InterPro" id="IPR021414">
    <property type="entry name" value="DUF3054"/>
</dbReference>